<comment type="caution">
    <text evidence="2">The sequence shown here is derived from an EMBL/GenBank/DDBJ whole genome shotgun (WGS) entry which is preliminary data.</text>
</comment>
<protein>
    <submittedName>
        <fullName evidence="2">Uncharacterized protein</fullName>
    </submittedName>
</protein>
<evidence type="ECO:0000256" key="1">
    <source>
        <dbReference type="SAM" id="MobiDB-lite"/>
    </source>
</evidence>
<dbReference type="Proteomes" id="UP000253034">
    <property type="component" value="Unassembled WGS sequence"/>
</dbReference>
<feature type="region of interest" description="Disordered" evidence="1">
    <location>
        <begin position="1"/>
        <end position="21"/>
    </location>
</feature>
<reference evidence="2 3" key="1">
    <citation type="submission" date="2018-07" db="EMBL/GenBank/DDBJ databases">
        <title>Genomic Encyclopedia of Type Strains, Phase IV (KMG-IV): sequencing the most valuable type-strain genomes for metagenomic binning, comparative biology and taxonomic classification.</title>
        <authorList>
            <person name="Goeker M."/>
        </authorList>
    </citation>
    <scope>NUCLEOTIDE SEQUENCE [LARGE SCALE GENOMIC DNA]</scope>
    <source>
        <strain evidence="2 3">DSM 27016</strain>
    </source>
</reference>
<dbReference type="AlphaFoldDB" id="A0A369BMI3"/>
<sequence>MKIKDIQSRDFYPPPRPQKPEDKTAYVFRYRSGPYIIVAAHNTKEVLAECYTKLGLKRRTKKLEAAGWHLEAA</sequence>
<accession>A0A369BMI3</accession>
<dbReference type="EMBL" id="QPJT01000001">
    <property type="protein sequence ID" value="RCX20894.1"/>
    <property type="molecule type" value="Genomic_DNA"/>
</dbReference>
<name>A0A369BMI3_9FIRM</name>
<organism evidence="2 3">
    <name type="scientific">Anaerobacterium chartisolvens</name>
    <dbReference type="NCBI Taxonomy" id="1297424"/>
    <lineage>
        <taxon>Bacteria</taxon>
        <taxon>Bacillati</taxon>
        <taxon>Bacillota</taxon>
        <taxon>Clostridia</taxon>
        <taxon>Eubacteriales</taxon>
        <taxon>Oscillospiraceae</taxon>
        <taxon>Anaerobacterium</taxon>
    </lineage>
</organism>
<evidence type="ECO:0000313" key="3">
    <source>
        <dbReference type="Proteomes" id="UP000253034"/>
    </source>
</evidence>
<dbReference type="RefSeq" id="WP_114295846.1">
    <property type="nucleotide sequence ID" value="NZ_QPJT01000001.1"/>
</dbReference>
<gene>
    <name evidence="2" type="ORF">DFR58_10196</name>
</gene>
<keyword evidence="3" id="KW-1185">Reference proteome</keyword>
<proteinExistence type="predicted"/>
<evidence type="ECO:0000313" key="2">
    <source>
        <dbReference type="EMBL" id="RCX20894.1"/>
    </source>
</evidence>